<feature type="transmembrane region" description="Helical" evidence="1">
    <location>
        <begin position="45"/>
        <end position="74"/>
    </location>
</feature>
<evidence type="ECO:0000256" key="1">
    <source>
        <dbReference type="SAM" id="Phobius"/>
    </source>
</evidence>
<accession>A0A915IT39</accession>
<sequence length="111" mass="13248">MEYPTKLMSGTILIKMRWTTLETTQLQKESVTVFMMMTMRKKIHLIVFGVVISIMTILGSVGQMTMTTMMVLLAKWRKKMTTWMTRMMMTWMRKMSTKKKMKKKKNMKMIC</sequence>
<dbReference type="WBParaSite" id="nRc.2.0.1.t17035-RA">
    <property type="protein sequence ID" value="nRc.2.0.1.t17035-RA"/>
    <property type="gene ID" value="nRc.2.0.1.g17035"/>
</dbReference>
<keyword evidence="2" id="KW-1185">Reference proteome</keyword>
<keyword evidence="1" id="KW-0812">Transmembrane</keyword>
<name>A0A915IT39_ROMCU</name>
<evidence type="ECO:0000313" key="2">
    <source>
        <dbReference type="Proteomes" id="UP000887565"/>
    </source>
</evidence>
<keyword evidence="1" id="KW-1133">Transmembrane helix</keyword>
<reference evidence="3" key="1">
    <citation type="submission" date="2022-11" db="UniProtKB">
        <authorList>
            <consortium name="WormBaseParasite"/>
        </authorList>
    </citation>
    <scope>IDENTIFICATION</scope>
</reference>
<proteinExistence type="predicted"/>
<evidence type="ECO:0000313" key="3">
    <source>
        <dbReference type="WBParaSite" id="nRc.2.0.1.t17035-RA"/>
    </source>
</evidence>
<dbReference type="Proteomes" id="UP000887565">
    <property type="component" value="Unplaced"/>
</dbReference>
<dbReference type="AlphaFoldDB" id="A0A915IT39"/>
<organism evidence="2 3">
    <name type="scientific">Romanomermis culicivorax</name>
    <name type="common">Nematode worm</name>
    <dbReference type="NCBI Taxonomy" id="13658"/>
    <lineage>
        <taxon>Eukaryota</taxon>
        <taxon>Metazoa</taxon>
        <taxon>Ecdysozoa</taxon>
        <taxon>Nematoda</taxon>
        <taxon>Enoplea</taxon>
        <taxon>Dorylaimia</taxon>
        <taxon>Mermithida</taxon>
        <taxon>Mermithoidea</taxon>
        <taxon>Mermithidae</taxon>
        <taxon>Romanomermis</taxon>
    </lineage>
</organism>
<keyword evidence="1" id="KW-0472">Membrane</keyword>
<protein>
    <submittedName>
        <fullName evidence="3">Uncharacterized protein</fullName>
    </submittedName>
</protein>